<dbReference type="InterPro" id="IPR004358">
    <property type="entry name" value="Sig_transdc_His_kin-like_C"/>
</dbReference>
<feature type="domain" description="Histidine kinase" evidence="10">
    <location>
        <begin position="376"/>
        <end position="582"/>
    </location>
</feature>
<protein>
    <recommendedName>
        <fullName evidence="2">histidine kinase</fullName>
        <ecNumber evidence="2">2.7.13.3</ecNumber>
    </recommendedName>
</protein>
<dbReference type="EMBL" id="JAGVRK010000001">
    <property type="protein sequence ID" value="MBS2970354.1"/>
    <property type="molecule type" value="Genomic_DNA"/>
</dbReference>
<evidence type="ECO:0000256" key="1">
    <source>
        <dbReference type="ARBA" id="ARBA00000085"/>
    </source>
</evidence>
<dbReference type="Pfam" id="PF00512">
    <property type="entry name" value="HisKA"/>
    <property type="match status" value="1"/>
</dbReference>
<keyword evidence="9" id="KW-0472">Membrane</keyword>
<dbReference type="InterPro" id="IPR036097">
    <property type="entry name" value="HisK_dim/P_sf"/>
</dbReference>
<dbReference type="Gene3D" id="3.30.450.20">
    <property type="entry name" value="PAS domain"/>
    <property type="match status" value="1"/>
</dbReference>
<keyword evidence="6" id="KW-0418">Kinase</keyword>
<dbReference type="InterPro" id="IPR005467">
    <property type="entry name" value="His_kinase_dom"/>
</dbReference>
<evidence type="ECO:0000256" key="3">
    <source>
        <dbReference type="ARBA" id="ARBA00022553"/>
    </source>
</evidence>
<dbReference type="Pfam" id="PF02518">
    <property type="entry name" value="HATPase_c"/>
    <property type="match status" value="1"/>
</dbReference>
<keyword evidence="8" id="KW-0902">Two-component regulatory system</keyword>
<feature type="transmembrane region" description="Helical" evidence="9">
    <location>
        <begin position="151"/>
        <end position="176"/>
    </location>
</feature>
<evidence type="ECO:0000313" key="12">
    <source>
        <dbReference type="Proteomes" id="UP000682403"/>
    </source>
</evidence>
<feature type="transmembrane region" description="Helical" evidence="9">
    <location>
        <begin position="6"/>
        <end position="24"/>
    </location>
</feature>
<comment type="caution">
    <text evidence="11">The sequence shown here is derived from an EMBL/GenBank/DDBJ whole genome shotgun (WGS) entry which is preliminary data.</text>
</comment>
<evidence type="ECO:0000313" key="11">
    <source>
        <dbReference type="EMBL" id="MBS2970354.1"/>
    </source>
</evidence>
<dbReference type="InterPro" id="IPR003661">
    <property type="entry name" value="HisK_dim/P_dom"/>
</dbReference>
<dbReference type="InterPro" id="IPR000014">
    <property type="entry name" value="PAS"/>
</dbReference>
<name>A0ABS5LJ08_9BACI</name>
<evidence type="ECO:0000256" key="7">
    <source>
        <dbReference type="ARBA" id="ARBA00022840"/>
    </source>
</evidence>
<evidence type="ECO:0000256" key="4">
    <source>
        <dbReference type="ARBA" id="ARBA00022679"/>
    </source>
</evidence>
<keyword evidence="9" id="KW-0812">Transmembrane</keyword>
<feature type="transmembrane region" description="Helical" evidence="9">
    <location>
        <begin position="207"/>
        <end position="228"/>
    </location>
</feature>
<dbReference type="NCBIfam" id="TIGR00229">
    <property type="entry name" value="sensory_box"/>
    <property type="match status" value="1"/>
</dbReference>
<evidence type="ECO:0000256" key="2">
    <source>
        <dbReference type="ARBA" id="ARBA00012438"/>
    </source>
</evidence>
<dbReference type="InterPro" id="IPR036890">
    <property type="entry name" value="HATPase_C_sf"/>
</dbReference>
<dbReference type="CDD" id="cd00082">
    <property type="entry name" value="HisKA"/>
    <property type="match status" value="1"/>
</dbReference>
<comment type="catalytic activity">
    <reaction evidence="1">
        <text>ATP + protein L-histidine = ADP + protein N-phospho-L-histidine.</text>
        <dbReference type="EC" id="2.7.13.3"/>
    </reaction>
</comment>
<organism evidence="11 12">
    <name type="scientific">Metabacillus flavus</name>
    <dbReference type="NCBI Taxonomy" id="2823519"/>
    <lineage>
        <taxon>Bacteria</taxon>
        <taxon>Bacillati</taxon>
        <taxon>Bacillota</taxon>
        <taxon>Bacilli</taxon>
        <taxon>Bacillales</taxon>
        <taxon>Bacillaceae</taxon>
        <taxon>Metabacillus</taxon>
    </lineage>
</organism>
<evidence type="ECO:0000256" key="9">
    <source>
        <dbReference type="SAM" id="Phobius"/>
    </source>
</evidence>
<feature type="transmembrane region" description="Helical" evidence="9">
    <location>
        <begin position="99"/>
        <end position="121"/>
    </location>
</feature>
<dbReference type="PRINTS" id="PR00344">
    <property type="entry name" value="BCTRLSENSOR"/>
</dbReference>
<dbReference type="RefSeq" id="WP_211560455.1">
    <property type="nucleotide sequence ID" value="NZ_JAGVRK010000001.1"/>
</dbReference>
<dbReference type="InterPro" id="IPR003594">
    <property type="entry name" value="HATPase_dom"/>
</dbReference>
<keyword evidence="4" id="KW-0808">Transferase</keyword>
<keyword evidence="5" id="KW-0547">Nucleotide-binding</keyword>
<keyword evidence="7" id="KW-0067">ATP-binding</keyword>
<dbReference type="SUPFAM" id="SSF55785">
    <property type="entry name" value="PYP-like sensor domain (PAS domain)"/>
    <property type="match status" value="1"/>
</dbReference>
<evidence type="ECO:0000259" key="10">
    <source>
        <dbReference type="PROSITE" id="PS50109"/>
    </source>
</evidence>
<dbReference type="Gene3D" id="1.10.287.130">
    <property type="match status" value="1"/>
</dbReference>
<dbReference type="Pfam" id="PF08448">
    <property type="entry name" value="PAS_4"/>
    <property type="match status" value="1"/>
</dbReference>
<keyword evidence="12" id="KW-1185">Reference proteome</keyword>
<dbReference type="Proteomes" id="UP000682403">
    <property type="component" value="Unassembled WGS sequence"/>
</dbReference>
<sequence length="591" mass="67866">MYFTLLAIIAIIPFVLGVVILFHNRTPFFKVAISFLLLLAFWQFDLSILYGVELFEPEEAERYFTFFRFGIIFNFPVVCYFMYILLTRYSKVSLFSKKVFVWMLRLILIFSFTLSTAVYVLSNTALGVRGLEIYNPGKQYPNHYYPVFGDWQWLFVLNTSLTLLVAFILILFSIFLTVKEHRLFSVYLSITVFSVITIGLLSGYKILPLFVSGFSSILLTLIIFIGLIQNLTRGLKEQKNLLHKIMNLNPNYIYVKNEDHQYIIANEAMASLYDMDVKDLLNKTDLDLNPRSVQAVKIEMEEKKVLLGIKPKYEKVDKIVDLKGQVKWVEVLKIPVTLDGKQLILCIGNDISQRKRDEEYILKTEKMSVVGELAAGVAHEIRNPLTSLKGFVQFLGEDENLKHKNHLRVMAEEIDRINEVIDELLLIAKPQGKTFKKEKAAEILDDVILLMEETAKAAYVQFSINADPELYIMCNKNHLKQVFLNLIKNSIEAMEFGGMMTIYCSLTADGYAQFILQDEGEGIEPDRIEKLGEPFFTTKERGTGLGLTVCYKIVKDEHRGKIQFQSELGKGTTVTILLPLDPIEEAKKRFI</sequence>
<proteinExistence type="predicted"/>
<evidence type="ECO:0000256" key="6">
    <source>
        <dbReference type="ARBA" id="ARBA00022777"/>
    </source>
</evidence>
<feature type="transmembrane region" description="Helical" evidence="9">
    <location>
        <begin position="31"/>
        <end position="52"/>
    </location>
</feature>
<dbReference type="PANTHER" id="PTHR43065:SF10">
    <property type="entry name" value="PEROXIDE STRESS-ACTIVATED HISTIDINE KINASE MAK3"/>
    <property type="match status" value="1"/>
</dbReference>
<dbReference type="SUPFAM" id="SSF55874">
    <property type="entry name" value="ATPase domain of HSP90 chaperone/DNA topoisomerase II/histidine kinase"/>
    <property type="match status" value="1"/>
</dbReference>
<dbReference type="SMART" id="SM00388">
    <property type="entry name" value="HisKA"/>
    <property type="match status" value="1"/>
</dbReference>
<keyword evidence="9" id="KW-1133">Transmembrane helix</keyword>
<dbReference type="InterPro" id="IPR035965">
    <property type="entry name" value="PAS-like_dom_sf"/>
</dbReference>
<dbReference type="Gene3D" id="3.30.565.10">
    <property type="entry name" value="Histidine kinase-like ATPase, C-terminal domain"/>
    <property type="match status" value="1"/>
</dbReference>
<feature type="transmembrane region" description="Helical" evidence="9">
    <location>
        <begin position="183"/>
        <end position="201"/>
    </location>
</feature>
<gene>
    <name evidence="11" type="ORF">J9317_16525</name>
</gene>
<accession>A0ABS5LJ08</accession>
<feature type="transmembrane region" description="Helical" evidence="9">
    <location>
        <begin position="64"/>
        <end position="87"/>
    </location>
</feature>
<evidence type="ECO:0000256" key="5">
    <source>
        <dbReference type="ARBA" id="ARBA00022741"/>
    </source>
</evidence>
<dbReference type="EC" id="2.7.13.3" evidence="2"/>
<reference evidence="11 12" key="1">
    <citation type="submission" date="2021-04" db="EMBL/GenBank/DDBJ databases">
        <title>Metabacillus sp. strain KIGAM252 whole genome sequence.</title>
        <authorList>
            <person name="Seo M.-J."/>
            <person name="Cho E.-S."/>
            <person name="Hwang C.Y."/>
            <person name="Yoon D.J."/>
        </authorList>
    </citation>
    <scope>NUCLEOTIDE SEQUENCE [LARGE SCALE GENOMIC DNA]</scope>
    <source>
        <strain evidence="11 12">KIGAM252</strain>
    </source>
</reference>
<dbReference type="SMART" id="SM00387">
    <property type="entry name" value="HATPase_c"/>
    <property type="match status" value="1"/>
</dbReference>
<dbReference type="SUPFAM" id="SSF47384">
    <property type="entry name" value="Homodimeric domain of signal transducing histidine kinase"/>
    <property type="match status" value="1"/>
</dbReference>
<evidence type="ECO:0000256" key="8">
    <source>
        <dbReference type="ARBA" id="ARBA00023012"/>
    </source>
</evidence>
<dbReference type="PANTHER" id="PTHR43065">
    <property type="entry name" value="SENSOR HISTIDINE KINASE"/>
    <property type="match status" value="1"/>
</dbReference>
<keyword evidence="3" id="KW-0597">Phosphoprotein</keyword>
<dbReference type="InterPro" id="IPR013656">
    <property type="entry name" value="PAS_4"/>
</dbReference>
<dbReference type="PROSITE" id="PS50109">
    <property type="entry name" value="HIS_KIN"/>
    <property type="match status" value="1"/>
</dbReference>